<dbReference type="SUPFAM" id="SSF47862">
    <property type="entry name" value="Saposin"/>
    <property type="match status" value="1"/>
</dbReference>
<dbReference type="GO" id="GO:0061844">
    <property type="term" value="P:antimicrobial humoral immune response mediated by antimicrobial peptide"/>
    <property type="evidence" value="ECO:0007669"/>
    <property type="project" value="TreeGrafter"/>
</dbReference>
<dbReference type="FunCoup" id="L5K7K2">
    <property type="interactions" value="11"/>
</dbReference>
<dbReference type="SMART" id="SM00741">
    <property type="entry name" value="SapB"/>
    <property type="match status" value="1"/>
</dbReference>
<dbReference type="GO" id="GO:0006629">
    <property type="term" value="P:lipid metabolic process"/>
    <property type="evidence" value="ECO:0007669"/>
    <property type="project" value="InterPro"/>
</dbReference>
<dbReference type="GO" id="GO:0044194">
    <property type="term" value="C:cytolytic granule"/>
    <property type="evidence" value="ECO:0007669"/>
    <property type="project" value="TreeGrafter"/>
</dbReference>
<protein>
    <submittedName>
        <fullName evidence="3">Antimicrobial peptide NK-lysin</fullName>
    </submittedName>
</protein>
<name>L5K7K2_PTEAL</name>
<dbReference type="Pfam" id="PF05184">
    <property type="entry name" value="SapB_1"/>
    <property type="match status" value="1"/>
</dbReference>
<dbReference type="InterPro" id="IPR008138">
    <property type="entry name" value="SapB_2"/>
</dbReference>
<dbReference type="PROSITE" id="PS50015">
    <property type="entry name" value="SAP_B"/>
    <property type="match status" value="1"/>
</dbReference>
<organism evidence="3 4">
    <name type="scientific">Pteropus alecto</name>
    <name type="common">Black flying fox</name>
    <dbReference type="NCBI Taxonomy" id="9402"/>
    <lineage>
        <taxon>Eukaryota</taxon>
        <taxon>Metazoa</taxon>
        <taxon>Chordata</taxon>
        <taxon>Craniata</taxon>
        <taxon>Vertebrata</taxon>
        <taxon>Euteleostomi</taxon>
        <taxon>Mammalia</taxon>
        <taxon>Eutheria</taxon>
        <taxon>Laurasiatheria</taxon>
        <taxon>Chiroptera</taxon>
        <taxon>Yinpterochiroptera</taxon>
        <taxon>Pteropodoidea</taxon>
        <taxon>Pteropodidae</taxon>
        <taxon>Pteropodinae</taxon>
        <taxon>Pteropus</taxon>
    </lineage>
</organism>
<dbReference type="Gene3D" id="1.10.225.10">
    <property type="entry name" value="Saposin-like"/>
    <property type="match status" value="1"/>
</dbReference>
<dbReference type="AlphaFoldDB" id="L5K7K2"/>
<evidence type="ECO:0000256" key="1">
    <source>
        <dbReference type="ARBA" id="ARBA00023157"/>
    </source>
</evidence>
<dbReference type="InterPro" id="IPR008139">
    <property type="entry name" value="SaposinB_dom"/>
</dbReference>
<dbReference type="InterPro" id="IPR038847">
    <property type="entry name" value="Granulysin-like"/>
</dbReference>
<dbReference type="InParanoid" id="L5K7K2"/>
<reference evidence="4" key="1">
    <citation type="journal article" date="2013" name="Science">
        <title>Comparative analysis of bat genomes provides insight into the evolution of flight and immunity.</title>
        <authorList>
            <person name="Zhang G."/>
            <person name="Cowled C."/>
            <person name="Shi Z."/>
            <person name="Huang Z."/>
            <person name="Bishop-Lilly K.A."/>
            <person name="Fang X."/>
            <person name="Wynne J.W."/>
            <person name="Xiong Z."/>
            <person name="Baker M.L."/>
            <person name="Zhao W."/>
            <person name="Tachedjian M."/>
            <person name="Zhu Y."/>
            <person name="Zhou P."/>
            <person name="Jiang X."/>
            <person name="Ng J."/>
            <person name="Yang L."/>
            <person name="Wu L."/>
            <person name="Xiao J."/>
            <person name="Feng Y."/>
            <person name="Chen Y."/>
            <person name="Sun X."/>
            <person name="Zhang Y."/>
            <person name="Marsh G.A."/>
            <person name="Crameri G."/>
            <person name="Broder C.C."/>
            <person name="Frey K.G."/>
            <person name="Wang L.F."/>
            <person name="Wang J."/>
        </authorList>
    </citation>
    <scope>NUCLEOTIDE SEQUENCE [LARGE SCALE GENOMIC DNA]</scope>
</reference>
<evidence type="ECO:0000259" key="2">
    <source>
        <dbReference type="PROSITE" id="PS50015"/>
    </source>
</evidence>
<evidence type="ECO:0000313" key="4">
    <source>
        <dbReference type="Proteomes" id="UP000010552"/>
    </source>
</evidence>
<dbReference type="GO" id="GO:0042742">
    <property type="term" value="P:defense response to bacterium"/>
    <property type="evidence" value="ECO:0007669"/>
    <property type="project" value="InterPro"/>
</dbReference>
<dbReference type="InterPro" id="IPR007856">
    <property type="entry name" value="SapB_1"/>
</dbReference>
<proteinExistence type="predicted"/>
<keyword evidence="4" id="KW-1185">Reference proteome</keyword>
<dbReference type="STRING" id="9402.L5K7K2"/>
<sequence>MSINCWSCTKIIQKLEKMVGKQPDKDSIAQAASRVCSKMRLLTGLCKKIMKTFLRRISKDIMAGKTPNEICVDIKMCKP</sequence>
<evidence type="ECO:0000313" key="3">
    <source>
        <dbReference type="EMBL" id="ELK07689.1"/>
    </source>
</evidence>
<dbReference type="InterPro" id="IPR011001">
    <property type="entry name" value="Saposin-like"/>
</dbReference>
<gene>
    <name evidence="3" type="ORF">PAL_GLEAN10005187</name>
</gene>
<keyword evidence="1" id="KW-1015">Disulfide bond</keyword>
<dbReference type="EMBL" id="KB030948">
    <property type="protein sequence ID" value="ELK07689.1"/>
    <property type="molecule type" value="Genomic_DNA"/>
</dbReference>
<dbReference type="PANTHER" id="PTHR15541">
    <property type="entry name" value="GRANULYSIN RELATED"/>
    <property type="match status" value="1"/>
</dbReference>
<dbReference type="Proteomes" id="UP000010552">
    <property type="component" value="Unassembled WGS sequence"/>
</dbReference>
<accession>L5K7K2</accession>
<feature type="domain" description="Saposin B-type" evidence="2">
    <location>
        <begin position="1"/>
        <end position="79"/>
    </location>
</feature>
<dbReference type="GO" id="GO:0031640">
    <property type="term" value="P:killing of cells of another organism"/>
    <property type="evidence" value="ECO:0007669"/>
    <property type="project" value="TreeGrafter"/>
</dbReference>
<dbReference type="Pfam" id="PF03489">
    <property type="entry name" value="SapB_2"/>
    <property type="match status" value="1"/>
</dbReference>
<dbReference type="eggNOG" id="ENOG502T10F">
    <property type="taxonomic scope" value="Eukaryota"/>
</dbReference>
<dbReference type="PANTHER" id="PTHR15541:SF2">
    <property type="entry name" value="GRANULYSIN"/>
    <property type="match status" value="1"/>
</dbReference>